<dbReference type="Proteomes" id="UP001344906">
    <property type="component" value="Unassembled WGS sequence"/>
</dbReference>
<dbReference type="Pfam" id="PF00909">
    <property type="entry name" value="Ammonium_transp"/>
    <property type="match status" value="1"/>
</dbReference>
<evidence type="ECO:0000313" key="12">
    <source>
        <dbReference type="Proteomes" id="UP001344906"/>
    </source>
</evidence>
<comment type="subcellular location">
    <subcellularLocation>
        <location evidence="1">Membrane</location>
        <topology evidence="1">Multi-pass membrane protein</topology>
    </subcellularLocation>
</comment>
<keyword evidence="4 9" id="KW-0812">Transmembrane</keyword>
<keyword evidence="3" id="KW-0813">Transport</keyword>
<dbReference type="InterPro" id="IPR024041">
    <property type="entry name" value="NH4_transpt_AmtB-like_dom"/>
</dbReference>
<evidence type="ECO:0000256" key="3">
    <source>
        <dbReference type="ARBA" id="ARBA00022448"/>
    </source>
</evidence>
<evidence type="ECO:0000256" key="1">
    <source>
        <dbReference type="ARBA" id="ARBA00004141"/>
    </source>
</evidence>
<feature type="transmembrane region" description="Helical" evidence="9">
    <location>
        <begin position="52"/>
        <end position="70"/>
    </location>
</feature>
<organism evidence="11 12">
    <name type="scientific">Dictyobacter halimunensis</name>
    <dbReference type="NCBI Taxonomy" id="3026934"/>
    <lineage>
        <taxon>Bacteria</taxon>
        <taxon>Bacillati</taxon>
        <taxon>Chloroflexota</taxon>
        <taxon>Ktedonobacteria</taxon>
        <taxon>Ktedonobacterales</taxon>
        <taxon>Dictyobacteraceae</taxon>
        <taxon>Dictyobacter</taxon>
    </lineage>
</organism>
<dbReference type="InterPro" id="IPR001905">
    <property type="entry name" value="Ammonium_transpt"/>
</dbReference>
<proteinExistence type="inferred from homology"/>
<keyword evidence="7" id="KW-0924">Ammonia transport</keyword>
<dbReference type="EMBL" id="BSRI01000001">
    <property type="protein sequence ID" value="GLV56047.1"/>
    <property type="molecule type" value="Genomic_DNA"/>
</dbReference>
<evidence type="ECO:0000256" key="7">
    <source>
        <dbReference type="ARBA" id="ARBA00023177"/>
    </source>
</evidence>
<comment type="similarity">
    <text evidence="2">Belongs to the ammonia transporter channel (TC 1.A.11.2) family.</text>
</comment>
<dbReference type="SUPFAM" id="SSF111352">
    <property type="entry name" value="Ammonium transporter"/>
    <property type="match status" value="1"/>
</dbReference>
<evidence type="ECO:0000256" key="5">
    <source>
        <dbReference type="ARBA" id="ARBA00022989"/>
    </source>
</evidence>
<dbReference type="InterPro" id="IPR029020">
    <property type="entry name" value="Ammonium/urea_transptr"/>
</dbReference>
<feature type="domain" description="Ammonium transporter AmtB-like" evidence="10">
    <location>
        <begin position="1"/>
        <end position="192"/>
    </location>
</feature>
<evidence type="ECO:0000259" key="10">
    <source>
        <dbReference type="Pfam" id="PF00909"/>
    </source>
</evidence>
<keyword evidence="6 9" id="KW-0472">Membrane</keyword>
<keyword evidence="12" id="KW-1185">Reference proteome</keyword>
<sequence length="197" mass="19921">MLWFGWFGFNAGSALSASPLAVGAFVVTNTAAAAAGLTWLALSWVQNGRPSALALVTGAVCGLATITPASGFVGPISSIAIGVLGGLGTYLMVLLRTKWIQIDDTLDVWAAHGIGGLIGVLLTGVFAEKVINSVGANGLLFGNPGQLLVQILAVGATAAYSFVFTFLLLKLLSIMGLGVTSKEGAVGLDTVSAEKPS</sequence>
<feature type="transmembrane region" description="Helical" evidence="9">
    <location>
        <begin position="76"/>
        <end position="95"/>
    </location>
</feature>
<evidence type="ECO:0000256" key="4">
    <source>
        <dbReference type="ARBA" id="ARBA00022692"/>
    </source>
</evidence>
<protein>
    <recommendedName>
        <fullName evidence="8">Ammonium transporter</fullName>
    </recommendedName>
</protein>
<feature type="transmembrane region" description="Helical" evidence="9">
    <location>
        <begin position="147"/>
        <end position="169"/>
    </location>
</feature>
<dbReference type="Gene3D" id="1.10.3430.10">
    <property type="entry name" value="Ammonium transporter AmtB like domains"/>
    <property type="match status" value="1"/>
</dbReference>
<gene>
    <name evidence="11" type="ORF">KDH_28910</name>
</gene>
<keyword evidence="5 9" id="KW-1133">Transmembrane helix</keyword>
<feature type="transmembrane region" description="Helical" evidence="9">
    <location>
        <begin position="20"/>
        <end position="45"/>
    </location>
</feature>
<accession>A0ABQ6FUD4</accession>
<evidence type="ECO:0000256" key="2">
    <source>
        <dbReference type="ARBA" id="ARBA00005887"/>
    </source>
</evidence>
<name>A0ABQ6FUD4_9CHLR</name>
<feature type="transmembrane region" description="Helical" evidence="9">
    <location>
        <begin position="107"/>
        <end position="127"/>
    </location>
</feature>
<evidence type="ECO:0000256" key="6">
    <source>
        <dbReference type="ARBA" id="ARBA00023136"/>
    </source>
</evidence>
<evidence type="ECO:0000313" key="11">
    <source>
        <dbReference type="EMBL" id="GLV56047.1"/>
    </source>
</evidence>
<dbReference type="PANTHER" id="PTHR43029">
    <property type="entry name" value="AMMONIUM TRANSPORTER MEP2"/>
    <property type="match status" value="1"/>
</dbReference>
<dbReference type="PANTHER" id="PTHR43029:SF10">
    <property type="entry name" value="AMMONIUM TRANSPORTER MEP2"/>
    <property type="match status" value="1"/>
</dbReference>
<evidence type="ECO:0000256" key="9">
    <source>
        <dbReference type="SAM" id="Phobius"/>
    </source>
</evidence>
<comment type="caution">
    <text evidence="11">The sequence shown here is derived from an EMBL/GenBank/DDBJ whole genome shotgun (WGS) entry which is preliminary data.</text>
</comment>
<evidence type="ECO:0000256" key="8">
    <source>
        <dbReference type="ARBA" id="ARBA00050025"/>
    </source>
</evidence>
<reference evidence="11 12" key="1">
    <citation type="submission" date="2023-02" db="EMBL/GenBank/DDBJ databases">
        <title>Dictyobacter halimunensis sp. nov., a new member of the class Ktedonobacteria from forest soil in a geothermal area.</title>
        <authorList>
            <person name="Rachmania M.K."/>
            <person name="Ningsih F."/>
            <person name="Sakai Y."/>
            <person name="Yabe S."/>
            <person name="Yokota A."/>
            <person name="Sjamsuridzal W."/>
        </authorList>
    </citation>
    <scope>NUCLEOTIDE SEQUENCE [LARGE SCALE GENOMIC DNA]</scope>
    <source>
        <strain evidence="11 12">S3.2.2.5</strain>
    </source>
</reference>